<accession>A0A6N6VWM8</accession>
<dbReference type="RefSeq" id="WP_153417924.1">
    <property type="nucleotide sequence ID" value="NZ_WFLM01000001.1"/>
</dbReference>
<evidence type="ECO:0000313" key="2">
    <source>
        <dbReference type="EMBL" id="KAB8040409.1"/>
    </source>
</evidence>
<protein>
    <submittedName>
        <fullName evidence="2">DUF87 domain-containing protein</fullName>
    </submittedName>
</protein>
<organism evidence="2 3">
    <name type="scientific">Silvanigrella paludirubra</name>
    <dbReference type="NCBI Taxonomy" id="2499159"/>
    <lineage>
        <taxon>Bacteria</taxon>
        <taxon>Pseudomonadati</taxon>
        <taxon>Bdellovibrionota</taxon>
        <taxon>Oligoflexia</taxon>
        <taxon>Silvanigrellales</taxon>
        <taxon>Silvanigrellaceae</taxon>
        <taxon>Silvanigrella</taxon>
    </lineage>
</organism>
<dbReference type="PANTHER" id="PTHR42957">
    <property type="entry name" value="HELICASE MJ1565-RELATED"/>
    <property type="match status" value="1"/>
</dbReference>
<reference evidence="2 3" key="1">
    <citation type="submission" date="2019-10" db="EMBL/GenBank/DDBJ databases">
        <title>New species of Slilvanegrellaceae.</title>
        <authorList>
            <person name="Pitt A."/>
            <person name="Hahn M.W."/>
        </authorList>
    </citation>
    <scope>NUCLEOTIDE SEQUENCE [LARGE SCALE GENOMIC DNA]</scope>
    <source>
        <strain evidence="2 3">SP-Ram-0.45-NSY-1</strain>
    </source>
</reference>
<dbReference type="InterPro" id="IPR027417">
    <property type="entry name" value="P-loop_NTPase"/>
</dbReference>
<feature type="domain" description="Helicase HerA central" evidence="1">
    <location>
        <begin position="123"/>
        <end position="409"/>
    </location>
</feature>
<comment type="caution">
    <text evidence="2">The sequence shown here is derived from an EMBL/GenBank/DDBJ whole genome shotgun (WGS) entry which is preliminary data.</text>
</comment>
<dbReference type="EMBL" id="WFLM01000001">
    <property type="protein sequence ID" value="KAB8040409.1"/>
    <property type="molecule type" value="Genomic_DNA"/>
</dbReference>
<evidence type="ECO:0000259" key="1">
    <source>
        <dbReference type="Pfam" id="PF01935"/>
    </source>
</evidence>
<dbReference type="Proteomes" id="UP000437748">
    <property type="component" value="Unassembled WGS sequence"/>
</dbReference>
<dbReference type="PANTHER" id="PTHR42957:SF1">
    <property type="entry name" value="HELICASE MJ1565-RELATED"/>
    <property type="match status" value="1"/>
</dbReference>
<dbReference type="SUPFAM" id="SSF52540">
    <property type="entry name" value="P-loop containing nucleoside triphosphate hydrolases"/>
    <property type="match status" value="1"/>
</dbReference>
<dbReference type="InterPro" id="IPR002789">
    <property type="entry name" value="HerA_central"/>
</dbReference>
<dbReference type="Gene3D" id="3.40.50.300">
    <property type="entry name" value="P-loop containing nucleotide triphosphate hydrolases"/>
    <property type="match status" value="2"/>
</dbReference>
<gene>
    <name evidence="2" type="ORF">GCL60_00400</name>
</gene>
<sequence length="587" mass="67300">MNKSQINAEVISVFPNKVKILVDNLEDYNSANRSLRVGSYLKISDNEDTKLFAIIENFSLEIKESGRKYLIEAMPIGIIKNNIFTRGGDTIAIPPKKVEPATEQEIIDIFKNSDNKDNFIFSRLLSNPEVRIPINGNKFFNKHIAIVGSTGSGKSHTISKIIQSAVEEKNGTYSLNNSHIIIFDIHSEYKSAFPKANIIDIENLILPYWLLNSEELEDILLDTGERDNYNQSSIFRTLVTENKKKHNRKIEKIYYDSPVFFCINEVKNAIYNYKNETINAKNNTRYMINDGTSCFKDQTDENSGIELNDENRIEKYFTEPLKFFTTKAQNIKKGDYADGSLDKFYIRLNSKISNDRLQFLFGEKSKNAKFENVLSCLMGYNNKSNVTIIDLSGVPFEVLSITVSLISRLLFEYGYIYKKIRCEKDSNEEINNDIPFLLVYEEAHKYAPNSDLTKFRSSKNSIERIAKEGRKYGISLLLSSQRPSEISETIFSQCNNFIAMRLTNPNDQNYVKKLLPDTLGNLIDMMPSLKAGEALLVGEAIMLPSLVQIDQCSPNPSSIDIPYLNLWKQEWKELRIDEIKEKWQNGN</sequence>
<dbReference type="Pfam" id="PF01935">
    <property type="entry name" value="DUF87"/>
    <property type="match status" value="1"/>
</dbReference>
<dbReference type="OrthoDB" id="9806951at2"/>
<evidence type="ECO:0000313" key="3">
    <source>
        <dbReference type="Proteomes" id="UP000437748"/>
    </source>
</evidence>
<keyword evidence="3" id="KW-1185">Reference proteome</keyword>
<proteinExistence type="predicted"/>
<dbReference type="NCBIfam" id="NF042944">
    <property type="entry name" value="HerA_antiphage_2"/>
    <property type="match status" value="1"/>
</dbReference>
<name>A0A6N6VWM8_9BACT</name>
<dbReference type="AlphaFoldDB" id="A0A6N6VWM8"/>
<dbReference type="InterPro" id="IPR008571">
    <property type="entry name" value="HerA-like"/>
</dbReference>